<sequence length="282" mass="31222">KITKKLSSSLRALQIRYVTTDDIVTSDDNDANSLCVALEAVLVHGLKAKFIKMEKRRRNKGHSVSLPQPAFWALLKTITHRNVISQLENISYITTDVGRCRSWLRLALNECLMECYFLTLQREKSRLMEFYQPFALMLDMEDCDVVLSYLQGLSSLSFDLSYKSSILNEWTVSPLSLAGLWLDESEQVIPYEPHRRKSLDSVSQSSSSDDANNPMINGSQGKADSSALSLDTASSSSQLSSSLGSDEQSRGATAPTLAQNSTFSSIVTDEADTDELSKSPAE</sequence>
<feature type="region of interest" description="Disordered" evidence="1">
    <location>
        <begin position="193"/>
        <end position="282"/>
    </location>
</feature>
<gene>
    <name evidence="3" type="ORF">AB205_0090120</name>
</gene>
<evidence type="ECO:0000313" key="4">
    <source>
        <dbReference type="Proteomes" id="UP000228934"/>
    </source>
</evidence>
<dbReference type="AlphaFoldDB" id="A0A2G9RLF3"/>
<evidence type="ECO:0000313" key="3">
    <source>
        <dbReference type="EMBL" id="PIO28091.1"/>
    </source>
</evidence>
<protein>
    <recommendedName>
        <fullName evidence="2">RUN domain-containing protein</fullName>
    </recommendedName>
</protein>
<dbReference type="Pfam" id="PF02759">
    <property type="entry name" value="RUN"/>
    <property type="match status" value="1"/>
</dbReference>
<feature type="compositionally biased region" description="Low complexity" evidence="1">
    <location>
        <begin position="200"/>
        <end position="210"/>
    </location>
</feature>
<name>A0A2G9RLF3_AQUCT</name>
<dbReference type="EMBL" id="KV938959">
    <property type="protein sequence ID" value="PIO28091.1"/>
    <property type="molecule type" value="Genomic_DNA"/>
</dbReference>
<accession>A0A2G9RLF3</accession>
<dbReference type="PROSITE" id="PS50826">
    <property type="entry name" value="RUN"/>
    <property type="match status" value="1"/>
</dbReference>
<reference evidence="4" key="1">
    <citation type="journal article" date="2017" name="Nat. Commun.">
        <title>The North American bullfrog draft genome provides insight into hormonal regulation of long noncoding RNA.</title>
        <authorList>
            <person name="Hammond S.A."/>
            <person name="Warren R.L."/>
            <person name="Vandervalk B.P."/>
            <person name="Kucuk E."/>
            <person name="Khan H."/>
            <person name="Gibb E.A."/>
            <person name="Pandoh P."/>
            <person name="Kirk H."/>
            <person name="Zhao Y."/>
            <person name="Jones M."/>
            <person name="Mungall A.J."/>
            <person name="Coope R."/>
            <person name="Pleasance S."/>
            <person name="Moore R.A."/>
            <person name="Holt R.A."/>
            <person name="Round J.M."/>
            <person name="Ohora S."/>
            <person name="Walle B.V."/>
            <person name="Veldhoen N."/>
            <person name="Helbing C.C."/>
            <person name="Birol I."/>
        </authorList>
    </citation>
    <scope>NUCLEOTIDE SEQUENCE [LARGE SCALE GENOMIC DNA]</scope>
</reference>
<dbReference type="InterPro" id="IPR047326">
    <property type="entry name" value="RUN_PLEKHM1"/>
</dbReference>
<feature type="domain" description="RUN" evidence="2">
    <location>
        <begin position="25"/>
        <end position="165"/>
    </location>
</feature>
<organism evidence="3 4">
    <name type="scientific">Aquarana catesbeiana</name>
    <name type="common">American bullfrog</name>
    <name type="synonym">Rana catesbeiana</name>
    <dbReference type="NCBI Taxonomy" id="8400"/>
    <lineage>
        <taxon>Eukaryota</taxon>
        <taxon>Metazoa</taxon>
        <taxon>Chordata</taxon>
        <taxon>Craniata</taxon>
        <taxon>Vertebrata</taxon>
        <taxon>Euteleostomi</taxon>
        <taxon>Amphibia</taxon>
        <taxon>Batrachia</taxon>
        <taxon>Anura</taxon>
        <taxon>Neobatrachia</taxon>
        <taxon>Ranoidea</taxon>
        <taxon>Ranidae</taxon>
        <taxon>Aquarana</taxon>
    </lineage>
</organism>
<proteinExistence type="predicted"/>
<dbReference type="InterPro" id="IPR004012">
    <property type="entry name" value="Run_dom"/>
</dbReference>
<dbReference type="PANTHER" id="PTHR47194:SF3">
    <property type="entry name" value="SORTING NEXIN 29"/>
    <property type="match status" value="1"/>
</dbReference>
<dbReference type="CDD" id="cd17679">
    <property type="entry name" value="RUN_PLEKHM1"/>
    <property type="match status" value="1"/>
</dbReference>
<dbReference type="PANTHER" id="PTHR47194">
    <property type="entry name" value="SORTING NEXIN-29-RELATED"/>
    <property type="match status" value="1"/>
</dbReference>
<dbReference type="InterPro" id="IPR037213">
    <property type="entry name" value="Run_dom_sf"/>
</dbReference>
<dbReference type="Gene3D" id="1.20.58.900">
    <property type="match status" value="1"/>
</dbReference>
<dbReference type="Proteomes" id="UP000228934">
    <property type="component" value="Unassembled WGS sequence"/>
</dbReference>
<evidence type="ECO:0000256" key="1">
    <source>
        <dbReference type="SAM" id="MobiDB-lite"/>
    </source>
</evidence>
<feature type="compositionally biased region" description="Low complexity" evidence="1">
    <location>
        <begin position="223"/>
        <end position="246"/>
    </location>
</feature>
<dbReference type="SUPFAM" id="SSF140741">
    <property type="entry name" value="RUN domain-like"/>
    <property type="match status" value="1"/>
</dbReference>
<feature type="compositionally biased region" description="Polar residues" evidence="1">
    <location>
        <begin position="256"/>
        <end position="267"/>
    </location>
</feature>
<keyword evidence="4" id="KW-1185">Reference proteome</keyword>
<feature type="non-terminal residue" evidence="3">
    <location>
        <position position="1"/>
    </location>
</feature>
<dbReference type="SMART" id="SM00593">
    <property type="entry name" value="RUN"/>
    <property type="match status" value="1"/>
</dbReference>
<dbReference type="OrthoDB" id="62364at2759"/>
<evidence type="ECO:0000259" key="2">
    <source>
        <dbReference type="PROSITE" id="PS50826"/>
    </source>
</evidence>